<accession>F4S0R6</accession>
<gene>
    <name evidence="1" type="ORF">MELLADRAFT_110726</name>
</gene>
<dbReference type="GeneID" id="18924171"/>
<name>F4S0R6_MELLP</name>
<dbReference type="HOGENOM" id="CLU_1138208_0_0_1"/>
<dbReference type="InParanoid" id="F4S0R6"/>
<dbReference type="AlphaFoldDB" id="F4S0R6"/>
<keyword evidence="2" id="KW-1185">Reference proteome</keyword>
<dbReference type="Proteomes" id="UP000001072">
    <property type="component" value="Unassembled WGS sequence"/>
</dbReference>
<proteinExistence type="predicted"/>
<dbReference type="OrthoDB" id="2338662at2759"/>
<protein>
    <submittedName>
        <fullName evidence="1">Uncharacterized protein</fullName>
    </submittedName>
</protein>
<evidence type="ECO:0000313" key="2">
    <source>
        <dbReference type="Proteomes" id="UP000001072"/>
    </source>
</evidence>
<dbReference type="EMBL" id="GL883135">
    <property type="protein sequence ID" value="EGG01810.1"/>
    <property type="molecule type" value="Genomic_DNA"/>
</dbReference>
<organism evidence="2">
    <name type="scientific">Melampsora larici-populina (strain 98AG31 / pathotype 3-4-7)</name>
    <name type="common">Poplar leaf rust fungus</name>
    <dbReference type="NCBI Taxonomy" id="747676"/>
    <lineage>
        <taxon>Eukaryota</taxon>
        <taxon>Fungi</taxon>
        <taxon>Dikarya</taxon>
        <taxon>Basidiomycota</taxon>
        <taxon>Pucciniomycotina</taxon>
        <taxon>Pucciniomycetes</taxon>
        <taxon>Pucciniales</taxon>
        <taxon>Melampsoraceae</taxon>
        <taxon>Melampsora</taxon>
    </lineage>
</organism>
<reference evidence="2" key="1">
    <citation type="journal article" date="2011" name="Proc. Natl. Acad. Sci. U.S.A.">
        <title>Obligate biotrophy features unraveled by the genomic analysis of rust fungi.</title>
        <authorList>
            <person name="Duplessis S."/>
            <person name="Cuomo C.A."/>
            <person name="Lin Y.-C."/>
            <person name="Aerts A."/>
            <person name="Tisserant E."/>
            <person name="Veneault-Fourrey C."/>
            <person name="Joly D.L."/>
            <person name="Hacquard S."/>
            <person name="Amselem J."/>
            <person name="Cantarel B.L."/>
            <person name="Chiu R."/>
            <person name="Coutinho P.M."/>
            <person name="Feau N."/>
            <person name="Field M."/>
            <person name="Frey P."/>
            <person name="Gelhaye E."/>
            <person name="Goldberg J."/>
            <person name="Grabherr M.G."/>
            <person name="Kodira C.D."/>
            <person name="Kohler A."/>
            <person name="Kuees U."/>
            <person name="Lindquist E.A."/>
            <person name="Lucas S.M."/>
            <person name="Mago R."/>
            <person name="Mauceli E."/>
            <person name="Morin E."/>
            <person name="Murat C."/>
            <person name="Pangilinan J.L."/>
            <person name="Park R."/>
            <person name="Pearson M."/>
            <person name="Quesneville H."/>
            <person name="Rouhier N."/>
            <person name="Sakthikumar S."/>
            <person name="Salamov A.A."/>
            <person name="Schmutz J."/>
            <person name="Selles B."/>
            <person name="Shapiro H."/>
            <person name="Tanguay P."/>
            <person name="Tuskan G.A."/>
            <person name="Henrissat B."/>
            <person name="Van de Peer Y."/>
            <person name="Rouze P."/>
            <person name="Ellis J.G."/>
            <person name="Dodds P.N."/>
            <person name="Schein J.E."/>
            <person name="Zhong S."/>
            <person name="Hamelin R.C."/>
            <person name="Grigoriev I.V."/>
            <person name="Szabo L.J."/>
            <person name="Martin F."/>
        </authorList>
    </citation>
    <scope>NUCLEOTIDE SEQUENCE [LARGE SCALE GENOMIC DNA]</scope>
    <source>
        <strain evidence="2">98AG31 / pathotype 3-4-7</strain>
    </source>
</reference>
<dbReference type="RefSeq" id="XP_007414910.1">
    <property type="nucleotide sequence ID" value="XM_007414848.1"/>
</dbReference>
<dbReference type="VEuPathDB" id="FungiDB:MELLADRAFT_110726"/>
<sequence length="244" mass="27286">MSLDLKGRCTSSAEQINISLLPDGKQSLNDIWHGMQFNIWGLWLRQYLDLLYRLRVFRERRHYLGKDRTMQLWAVPQAFGEHDHWSRSPTGDEFLLMCTVYLIEGAVGLMGWREDAKTTADLKKGAAKIGNALPEIMPFLGLPQAFLPIPPSTPYPNDTFIARVWPNPKNNTMLVLVANLVEQSVNWTIKPPKSSFLPQGKNIVTKTLYLSEGEASANVTVSGESISLTGTIQGLGCGAWIIPM</sequence>
<evidence type="ECO:0000313" key="1">
    <source>
        <dbReference type="EMBL" id="EGG01810.1"/>
    </source>
</evidence>
<dbReference type="KEGG" id="mlr:MELLADRAFT_110726"/>